<proteinExistence type="inferred from homology"/>
<reference evidence="5" key="1">
    <citation type="journal article" date="2017" name="J. Phycol.">
        <title>Analysis of chloroplast genomes and a supermatrix inform reclassification of the Rhodomelaceae (Rhodophyta).</title>
        <authorList>
            <person name="Diaz-Tapia P."/>
            <person name="Maggs C.A."/>
            <person name="West J.A."/>
            <person name="Verbruggen H."/>
        </authorList>
    </citation>
    <scope>NUCLEOTIDE SEQUENCE</scope>
    <source>
        <strain evidence="5">PD852</strain>
    </source>
</reference>
<evidence type="ECO:0000256" key="3">
    <source>
        <dbReference type="ARBA" id="ARBA00023274"/>
    </source>
</evidence>
<keyword evidence="2 5" id="KW-0689">Ribosomal protein</keyword>
<dbReference type="NCBIfam" id="TIGR01030">
    <property type="entry name" value="rpmH_bact"/>
    <property type="match status" value="1"/>
</dbReference>
<comment type="similarity">
    <text evidence="1">Belongs to the bacterial ribosomal protein bL34 family.</text>
</comment>
<keyword evidence="5" id="KW-0934">Plastid</keyword>
<dbReference type="GO" id="GO:1990904">
    <property type="term" value="C:ribonucleoprotein complex"/>
    <property type="evidence" value="ECO:0007669"/>
    <property type="project" value="UniProtKB-KW"/>
</dbReference>
<keyword evidence="3" id="KW-0687">Ribonucleoprotein</keyword>
<dbReference type="AlphaFoldDB" id="A0A1Z1MG02"/>
<evidence type="ECO:0000313" key="5">
    <source>
        <dbReference type="EMBL" id="ARW64674.1"/>
    </source>
</evidence>
<keyword evidence="5" id="KW-0150">Chloroplast</keyword>
<evidence type="ECO:0000256" key="4">
    <source>
        <dbReference type="SAM" id="MobiDB-lite"/>
    </source>
</evidence>
<feature type="region of interest" description="Disordered" evidence="4">
    <location>
        <begin position="1"/>
        <end position="35"/>
    </location>
</feature>
<dbReference type="RefSeq" id="YP_009395694.1">
    <property type="nucleotide sequence ID" value="NC_035279.1"/>
</dbReference>
<evidence type="ECO:0000256" key="2">
    <source>
        <dbReference type="ARBA" id="ARBA00022980"/>
    </source>
</evidence>
<dbReference type="EMBL" id="MF101434">
    <property type="protein sequence ID" value="ARW64674.1"/>
    <property type="molecule type" value="Genomic_DNA"/>
</dbReference>
<organism evidence="5">
    <name type="scientific">Herposiphonia versicolor</name>
    <dbReference type="NCBI Taxonomy" id="2007163"/>
    <lineage>
        <taxon>Eukaryota</taxon>
        <taxon>Rhodophyta</taxon>
        <taxon>Florideophyceae</taxon>
        <taxon>Rhodymeniophycidae</taxon>
        <taxon>Ceramiales</taxon>
        <taxon>Rhodomelaceae</taxon>
        <taxon>Herposiphonieae</taxon>
        <taxon>Herposiphonia</taxon>
    </lineage>
</organism>
<sequence length="35" mass="4203">MKTVTKIKKKRKNGFLVRMKTKSGRKILNSRRKKN</sequence>
<geneLocation type="chloroplast" evidence="5"/>
<dbReference type="Pfam" id="PF00468">
    <property type="entry name" value="Ribosomal_L34"/>
    <property type="match status" value="1"/>
</dbReference>
<evidence type="ECO:0000256" key="1">
    <source>
        <dbReference type="ARBA" id="ARBA00010111"/>
    </source>
</evidence>
<dbReference type="GO" id="GO:0003735">
    <property type="term" value="F:structural constituent of ribosome"/>
    <property type="evidence" value="ECO:0007669"/>
    <property type="project" value="InterPro"/>
</dbReference>
<dbReference type="GO" id="GO:0005840">
    <property type="term" value="C:ribosome"/>
    <property type="evidence" value="ECO:0007669"/>
    <property type="project" value="UniProtKB-KW"/>
</dbReference>
<dbReference type="Gene3D" id="1.10.287.3980">
    <property type="match status" value="1"/>
</dbReference>
<dbReference type="GeneID" id="33357766"/>
<gene>
    <name evidence="5" type="primary">rpl34</name>
</gene>
<protein>
    <submittedName>
        <fullName evidence="5">Ribosomal protein L34</fullName>
    </submittedName>
</protein>
<name>A0A1Z1MG02_9FLOR</name>
<accession>A0A1Z1MG02</accession>
<dbReference type="InterPro" id="IPR000271">
    <property type="entry name" value="Ribosomal_bL34"/>
</dbReference>
<dbReference type="GO" id="GO:0006412">
    <property type="term" value="P:translation"/>
    <property type="evidence" value="ECO:0007669"/>
    <property type="project" value="InterPro"/>
</dbReference>